<dbReference type="Proteomes" id="UP000316437">
    <property type="component" value="Unassembled WGS sequence"/>
</dbReference>
<reference evidence="1 2" key="1">
    <citation type="submission" date="2019-06" db="EMBL/GenBank/DDBJ databases">
        <title>Sorghum-associated microbial communities from plants grown in Nebraska, USA.</title>
        <authorList>
            <person name="Schachtman D."/>
        </authorList>
    </citation>
    <scope>NUCLEOTIDE SEQUENCE [LARGE SCALE GENOMIC DNA]</scope>
    <source>
        <strain evidence="1 2">110</strain>
    </source>
</reference>
<keyword evidence="2" id="KW-1185">Reference proteome</keyword>
<comment type="caution">
    <text evidence="1">The sequence shown here is derived from an EMBL/GenBank/DDBJ whole genome shotgun (WGS) entry which is preliminary data.</text>
</comment>
<dbReference type="EMBL" id="VFPD01000003">
    <property type="protein sequence ID" value="TQM18354.1"/>
    <property type="molecule type" value="Genomic_DNA"/>
</dbReference>
<sequence>METIEKDEWIKINSIGDLPIESGKYKVVIKDRNLDYGSSWWIEEYWRDEMDSEKWLRIYSHYKPIEDERFPID</sequence>
<organism evidence="1 2">
    <name type="scientific">Chryseobacterium aquifrigidense</name>
    <dbReference type="NCBI Taxonomy" id="558021"/>
    <lineage>
        <taxon>Bacteria</taxon>
        <taxon>Pseudomonadati</taxon>
        <taxon>Bacteroidota</taxon>
        <taxon>Flavobacteriia</taxon>
        <taxon>Flavobacteriales</taxon>
        <taxon>Weeksellaceae</taxon>
        <taxon>Chryseobacterium group</taxon>
        <taxon>Chryseobacterium</taxon>
    </lineage>
</organism>
<protein>
    <submittedName>
        <fullName evidence="1">Uncharacterized protein</fullName>
    </submittedName>
</protein>
<name>A0A543E9S5_9FLAO</name>
<dbReference type="AlphaFoldDB" id="A0A543E9S5"/>
<evidence type="ECO:0000313" key="1">
    <source>
        <dbReference type="EMBL" id="TQM18354.1"/>
    </source>
</evidence>
<proteinExistence type="predicted"/>
<gene>
    <name evidence="1" type="ORF">FB551_4135</name>
</gene>
<evidence type="ECO:0000313" key="2">
    <source>
        <dbReference type="Proteomes" id="UP000316437"/>
    </source>
</evidence>
<accession>A0A543E9S5</accession>
<dbReference type="RefSeq" id="WP_142018708.1">
    <property type="nucleotide sequence ID" value="NZ_VFPD01000003.1"/>
</dbReference>